<organism evidence="1">
    <name type="scientific">marine metagenome</name>
    <dbReference type="NCBI Taxonomy" id="408172"/>
    <lineage>
        <taxon>unclassified sequences</taxon>
        <taxon>metagenomes</taxon>
        <taxon>ecological metagenomes</taxon>
    </lineage>
</organism>
<evidence type="ECO:0000313" key="1">
    <source>
        <dbReference type="EMBL" id="SUZ59891.1"/>
    </source>
</evidence>
<accession>A0A381NZ26</accession>
<reference evidence="1" key="1">
    <citation type="submission" date="2018-05" db="EMBL/GenBank/DDBJ databases">
        <authorList>
            <person name="Lanie J.A."/>
            <person name="Ng W.-L."/>
            <person name="Kazmierczak K.M."/>
            <person name="Andrzejewski T.M."/>
            <person name="Davidsen T.M."/>
            <person name="Wayne K.J."/>
            <person name="Tettelin H."/>
            <person name="Glass J.I."/>
            <person name="Rusch D."/>
            <person name="Podicherti R."/>
            <person name="Tsui H.-C.T."/>
            <person name="Winkler M.E."/>
        </authorList>
    </citation>
    <scope>NUCLEOTIDE SEQUENCE</scope>
</reference>
<sequence length="86" mass="9916">MPEPAPEPVVFMAPTVSIKWDMISAIYSDKSHIRGLLGSPDFIDKHKTGEDWYYSYVRSTDYSVISFPVSGHLIDHAQYVKRPEWK</sequence>
<gene>
    <name evidence="1" type="ORF">METZ01_LOCUS12745</name>
</gene>
<proteinExistence type="predicted"/>
<dbReference type="AlphaFoldDB" id="A0A381NZ26"/>
<dbReference type="EMBL" id="UINC01000706">
    <property type="protein sequence ID" value="SUZ59891.1"/>
    <property type="molecule type" value="Genomic_DNA"/>
</dbReference>
<protein>
    <submittedName>
        <fullName evidence="1">Uncharacterized protein</fullName>
    </submittedName>
</protein>
<name>A0A381NZ26_9ZZZZ</name>